<organism evidence="1 2">
    <name type="scientific">Microscilla marina ATCC 23134</name>
    <dbReference type="NCBI Taxonomy" id="313606"/>
    <lineage>
        <taxon>Bacteria</taxon>
        <taxon>Pseudomonadati</taxon>
        <taxon>Bacteroidota</taxon>
        <taxon>Cytophagia</taxon>
        <taxon>Cytophagales</taxon>
        <taxon>Microscillaceae</taxon>
        <taxon>Microscilla</taxon>
    </lineage>
</organism>
<reference evidence="1 2" key="1">
    <citation type="submission" date="2007-01" db="EMBL/GenBank/DDBJ databases">
        <authorList>
            <person name="Haygood M."/>
            <person name="Podell S."/>
            <person name="Anderson C."/>
            <person name="Hopkinson B."/>
            <person name="Roe K."/>
            <person name="Barbeau K."/>
            <person name="Gaasterland T."/>
            <person name="Ferriera S."/>
            <person name="Johnson J."/>
            <person name="Kravitz S."/>
            <person name="Beeson K."/>
            <person name="Sutton G."/>
            <person name="Rogers Y.-H."/>
            <person name="Friedman R."/>
            <person name="Frazier M."/>
            <person name="Venter J.C."/>
        </authorList>
    </citation>
    <scope>NUCLEOTIDE SEQUENCE [LARGE SCALE GENOMIC DNA]</scope>
    <source>
        <strain evidence="1 2">ATCC 23134</strain>
    </source>
</reference>
<proteinExistence type="predicted"/>
<name>A1ZTB6_MICM2</name>
<evidence type="ECO:0000313" key="1">
    <source>
        <dbReference type="EMBL" id="EAY26338.1"/>
    </source>
</evidence>
<sequence>MKWLYCSIVLWLYRSQNNTENQRLWAMIAPFGGLLKKNSLYI</sequence>
<dbReference type="Proteomes" id="UP000004095">
    <property type="component" value="Unassembled WGS sequence"/>
</dbReference>
<protein>
    <submittedName>
        <fullName evidence="1">Uncharacterized protein</fullName>
    </submittedName>
</protein>
<comment type="caution">
    <text evidence="1">The sequence shown here is derived from an EMBL/GenBank/DDBJ whole genome shotgun (WGS) entry which is preliminary data.</text>
</comment>
<dbReference type="EMBL" id="AAWS01000035">
    <property type="protein sequence ID" value="EAY26338.1"/>
    <property type="molecule type" value="Genomic_DNA"/>
</dbReference>
<accession>A1ZTB6</accession>
<keyword evidence="2" id="KW-1185">Reference proteome</keyword>
<evidence type="ECO:0000313" key="2">
    <source>
        <dbReference type="Proteomes" id="UP000004095"/>
    </source>
</evidence>
<gene>
    <name evidence="1" type="ORF">M23134_04616</name>
</gene>
<dbReference type="AlphaFoldDB" id="A1ZTB6"/>